<dbReference type="GO" id="GO:0030014">
    <property type="term" value="C:CCR4-NOT complex"/>
    <property type="evidence" value="ECO:0007669"/>
    <property type="project" value="InterPro"/>
</dbReference>
<dbReference type="EMBL" id="WJQU01000002">
    <property type="protein sequence ID" value="KAJ6642488.1"/>
    <property type="molecule type" value="Genomic_DNA"/>
</dbReference>
<comment type="similarity">
    <text evidence="3">Belongs to the CNOT11 family.</text>
</comment>
<keyword evidence="9" id="KW-0539">Nucleus</keyword>
<dbReference type="GO" id="GO:0005634">
    <property type="term" value="C:nucleus"/>
    <property type="evidence" value="ECO:0007669"/>
    <property type="project" value="UniProtKB-SubCell"/>
</dbReference>
<evidence type="ECO:0000256" key="8">
    <source>
        <dbReference type="ARBA" id="ARBA00023163"/>
    </source>
</evidence>
<evidence type="ECO:0000256" key="3">
    <source>
        <dbReference type="ARBA" id="ARBA00008030"/>
    </source>
</evidence>
<dbReference type="GO" id="GO:0005737">
    <property type="term" value="C:cytoplasm"/>
    <property type="evidence" value="ECO:0007669"/>
    <property type="project" value="UniProtKB-SubCell"/>
</dbReference>
<name>A0A9Q0N2P6_9DIPT</name>
<evidence type="ECO:0000256" key="1">
    <source>
        <dbReference type="ARBA" id="ARBA00004123"/>
    </source>
</evidence>
<comment type="caution">
    <text evidence="10">The sequence shown here is derived from an EMBL/GenBank/DDBJ whole genome shotgun (WGS) entry which is preliminary data.</text>
</comment>
<reference evidence="10" key="1">
    <citation type="submission" date="2022-07" db="EMBL/GenBank/DDBJ databases">
        <authorList>
            <person name="Trinca V."/>
            <person name="Uliana J.V.C."/>
            <person name="Torres T.T."/>
            <person name="Ward R.J."/>
            <person name="Monesi N."/>
        </authorList>
    </citation>
    <scope>NUCLEOTIDE SEQUENCE</scope>
    <source>
        <strain evidence="10">HSMRA1968</strain>
        <tissue evidence="10">Whole embryos</tissue>
    </source>
</reference>
<keyword evidence="6" id="KW-0805">Transcription regulation</keyword>
<dbReference type="AlphaFoldDB" id="A0A9Q0N2P6"/>
<feature type="non-terminal residue" evidence="10">
    <location>
        <position position="431"/>
    </location>
</feature>
<keyword evidence="5" id="KW-0963">Cytoplasm</keyword>
<dbReference type="GO" id="GO:0031047">
    <property type="term" value="P:regulatory ncRNA-mediated gene silencing"/>
    <property type="evidence" value="ECO:0007669"/>
    <property type="project" value="UniProtKB-KW"/>
</dbReference>
<protein>
    <recommendedName>
        <fullName evidence="4">CCR4-NOT transcription complex subunit 11</fullName>
    </recommendedName>
</protein>
<dbReference type="Proteomes" id="UP001151699">
    <property type="component" value="Chromosome B"/>
</dbReference>
<dbReference type="PANTHER" id="PTHR15975">
    <property type="entry name" value="CCR4-NOT TRANSCRIPTION COMPLEX SUBUNIT 11"/>
    <property type="match status" value="1"/>
</dbReference>
<accession>A0A9Q0N2P6</accession>
<evidence type="ECO:0000256" key="2">
    <source>
        <dbReference type="ARBA" id="ARBA00004496"/>
    </source>
</evidence>
<evidence type="ECO:0000313" key="10">
    <source>
        <dbReference type="EMBL" id="KAJ6642488.1"/>
    </source>
</evidence>
<evidence type="ECO:0000256" key="4">
    <source>
        <dbReference type="ARBA" id="ARBA00014872"/>
    </source>
</evidence>
<gene>
    <name evidence="10" type="primary">cnot11</name>
    <name evidence="10" type="ORF">Bhyg_07439</name>
</gene>
<evidence type="ECO:0000256" key="9">
    <source>
        <dbReference type="ARBA" id="ARBA00023242"/>
    </source>
</evidence>
<proteinExistence type="inferred from homology"/>
<keyword evidence="7" id="KW-0943">RNA-mediated gene silencing</keyword>
<dbReference type="OrthoDB" id="10265389at2759"/>
<evidence type="ECO:0000256" key="5">
    <source>
        <dbReference type="ARBA" id="ARBA00022490"/>
    </source>
</evidence>
<evidence type="ECO:0000256" key="6">
    <source>
        <dbReference type="ARBA" id="ARBA00023015"/>
    </source>
</evidence>
<dbReference type="PANTHER" id="PTHR15975:SF0">
    <property type="entry name" value="CCR4-NOT TRANSCRIPTION COMPLEX SUBUNIT 11"/>
    <property type="match status" value="1"/>
</dbReference>
<evidence type="ECO:0000256" key="7">
    <source>
        <dbReference type="ARBA" id="ARBA00023158"/>
    </source>
</evidence>
<sequence>MARAVADYVYLYELLMDKNVENQTLEHVSNIVQKRFSKADYLSVGTLLTALIRNGDLPGIIQKITAYYVIYDLFKVDGQNETPFLTVFLHVIEQKEVISKVNVIEKNFVAQLLSPGGAKELAKQTPGHILTQDIMKMNVDFTALKVQNYERQKELPTTVKSGLMNIVPAPTATPTENSVLEMMEGYVKYETPQKSVFTPQFMTIAPPLLEVEDELIWFDFTNPAWHKPMYDTTISSPNIVNSDAKRLIALAFNEALNIQDRQLLLGELEKDPNIVYHIGLTPAKLPDLVENNPLVAIEILLKLMHSTQITEYFNVLVNMEMSLYSMEVVNRLTTSVDLPTEFVYLYISNCISTCETIKDKYVQTRLVRLLCVFLQSLIRNKIINVKELFIEVEAFCVEFSRIREAAGLYRLLKQLEIGEPTVSTTPTKSKE</sequence>
<evidence type="ECO:0000313" key="11">
    <source>
        <dbReference type="Proteomes" id="UP001151699"/>
    </source>
</evidence>
<dbReference type="Pfam" id="PF10155">
    <property type="entry name" value="CNOT11"/>
    <property type="match status" value="1"/>
</dbReference>
<keyword evidence="11" id="KW-1185">Reference proteome</keyword>
<dbReference type="InterPro" id="IPR019312">
    <property type="entry name" value="CNOT11"/>
</dbReference>
<comment type="subcellular location">
    <subcellularLocation>
        <location evidence="2">Cytoplasm</location>
    </subcellularLocation>
    <subcellularLocation>
        <location evidence="1">Nucleus</location>
    </subcellularLocation>
</comment>
<organism evidence="10 11">
    <name type="scientific">Pseudolycoriella hygida</name>
    <dbReference type="NCBI Taxonomy" id="35572"/>
    <lineage>
        <taxon>Eukaryota</taxon>
        <taxon>Metazoa</taxon>
        <taxon>Ecdysozoa</taxon>
        <taxon>Arthropoda</taxon>
        <taxon>Hexapoda</taxon>
        <taxon>Insecta</taxon>
        <taxon>Pterygota</taxon>
        <taxon>Neoptera</taxon>
        <taxon>Endopterygota</taxon>
        <taxon>Diptera</taxon>
        <taxon>Nematocera</taxon>
        <taxon>Sciaroidea</taxon>
        <taxon>Sciaridae</taxon>
        <taxon>Pseudolycoriella</taxon>
    </lineage>
</organism>
<keyword evidence="8" id="KW-0804">Transcription</keyword>